<organism evidence="3 4">
    <name type="scientific">Tilletia horrida</name>
    <dbReference type="NCBI Taxonomy" id="155126"/>
    <lineage>
        <taxon>Eukaryota</taxon>
        <taxon>Fungi</taxon>
        <taxon>Dikarya</taxon>
        <taxon>Basidiomycota</taxon>
        <taxon>Ustilaginomycotina</taxon>
        <taxon>Exobasidiomycetes</taxon>
        <taxon>Tilletiales</taxon>
        <taxon>Tilletiaceae</taxon>
        <taxon>Tilletia</taxon>
    </lineage>
</organism>
<gene>
    <name evidence="3" type="ORF">OC846_004571</name>
</gene>
<protein>
    <submittedName>
        <fullName evidence="3">Uncharacterized protein</fullName>
    </submittedName>
</protein>
<dbReference type="InterPro" id="IPR038595">
    <property type="entry name" value="LOR_sf"/>
</dbReference>
<name>A0AAN6GN28_9BASI</name>
<evidence type="ECO:0000256" key="1">
    <source>
        <dbReference type="ARBA" id="ARBA00005437"/>
    </source>
</evidence>
<dbReference type="EMBL" id="JAPDMZ010000141">
    <property type="protein sequence ID" value="KAK0548212.1"/>
    <property type="molecule type" value="Genomic_DNA"/>
</dbReference>
<evidence type="ECO:0000313" key="3">
    <source>
        <dbReference type="EMBL" id="KAK0548212.1"/>
    </source>
</evidence>
<feature type="region of interest" description="Disordered" evidence="2">
    <location>
        <begin position="1"/>
        <end position="38"/>
    </location>
</feature>
<dbReference type="Proteomes" id="UP001176517">
    <property type="component" value="Unassembled WGS sequence"/>
</dbReference>
<reference evidence="3" key="1">
    <citation type="journal article" date="2023" name="PhytoFront">
        <title>Draft Genome Resources of Seven Strains of Tilletia horrida, Causal Agent of Kernel Smut of Rice.</title>
        <authorList>
            <person name="Khanal S."/>
            <person name="Antony Babu S."/>
            <person name="Zhou X.G."/>
        </authorList>
    </citation>
    <scope>NUCLEOTIDE SEQUENCE</scope>
    <source>
        <strain evidence="3">TX6</strain>
    </source>
</reference>
<keyword evidence="4" id="KW-1185">Reference proteome</keyword>
<dbReference type="AlphaFoldDB" id="A0AAN6GN28"/>
<evidence type="ECO:0000256" key="2">
    <source>
        <dbReference type="SAM" id="MobiDB-lite"/>
    </source>
</evidence>
<comment type="caution">
    <text evidence="3">The sequence shown here is derived from an EMBL/GenBank/DDBJ whole genome shotgun (WGS) entry which is preliminary data.</text>
</comment>
<feature type="compositionally biased region" description="Basic and acidic residues" evidence="2">
    <location>
        <begin position="1"/>
        <end position="10"/>
    </location>
</feature>
<comment type="similarity">
    <text evidence="1">Belongs to the LOR family.</text>
</comment>
<evidence type="ECO:0000313" key="4">
    <source>
        <dbReference type="Proteomes" id="UP001176517"/>
    </source>
</evidence>
<dbReference type="InterPro" id="IPR007612">
    <property type="entry name" value="LOR"/>
</dbReference>
<dbReference type="SUPFAM" id="SSF54518">
    <property type="entry name" value="Tubby C-terminal domain-like"/>
    <property type="match status" value="1"/>
</dbReference>
<accession>A0AAN6GN28</accession>
<dbReference type="Pfam" id="PF04525">
    <property type="entry name" value="LOR"/>
    <property type="match status" value="1"/>
</dbReference>
<proteinExistence type="inferred from homology"/>
<dbReference type="InterPro" id="IPR025659">
    <property type="entry name" value="Tubby-like_C"/>
</dbReference>
<dbReference type="Gene3D" id="2.40.160.200">
    <property type="entry name" value="LURP1-related"/>
    <property type="match status" value="1"/>
</dbReference>
<sequence length="242" mass="26421">MKPEYEGDDHSDFEDDPPPYEGNQAGSSSSRSASSSSIPGSALGHYFKYTGKSKYNVTNSNTGKLIFTVSGPPVDWSHARDIWDEDGKHILSFDKSSFTMSNKVTGYDPVLGKGLGTKPVFTYKYSDLNKADIKFLNRCGPNPKEKINLQLATDYDHTEAVVTMPKCKKLAMIQAPARTVTVTPGVDLVLMTAVALVHECAGQARESRDLLQEHMAHRMTNDLHSGGEAALTHAIWGPPPCC</sequence>
<feature type="compositionally biased region" description="Low complexity" evidence="2">
    <location>
        <begin position="25"/>
        <end position="38"/>
    </location>
</feature>